<feature type="chain" id="PRO_5044524006" description="Metalloendopeptidase" evidence="10">
    <location>
        <begin position="20"/>
        <end position="268"/>
    </location>
</feature>
<dbReference type="GO" id="GO:0008270">
    <property type="term" value="F:zinc ion binding"/>
    <property type="evidence" value="ECO:0007669"/>
    <property type="project" value="UniProtKB-UniRule"/>
</dbReference>
<evidence type="ECO:0000256" key="8">
    <source>
        <dbReference type="ARBA" id="ARBA00023157"/>
    </source>
</evidence>
<feature type="active site" evidence="9">
    <location>
        <position position="167"/>
    </location>
</feature>
<dbReference type="PANTHER" id="PTHR10127:SF839">
    <property type="entry name" value="HATCHING ENZYME 1.2-RELATED"/>
    <property type="match status" value="1"/>
</dbReference>
<keyword evidence="4 9" id="KW-0378">Hydrolase</keyword>
<feature type="binding site" evidence="9">
    <location>
        <position position="170"/>
    </location>
    <ligand>
        <name>Zn(2+)</name>
        <dbReference type="ChEBI" id="CHEBI:29105"/>
        <note>catalytic</note>
    </ligand>
</feature>
<dbReference type="SMART" id="SM00235">
    <property type="entry name" value="ZnMc"/>
    <property type="match status" value="1"/>
</dbReference>
<evidence type="ECO:0000256" key="6">
    <source>
        <dbReference type="ARBA" id="ARBA00023049"/>
    </source>
</evidence>
<protein>
    <recommendedName>
        <fullName evidence="10">Metalloendopeptidase</fullName>
        <ecNumber evidence="10">3.4.24.-</ecNumber>
    </recommendedName>
</protein>
<keyword evidence="8" id="KW-1015">Disulfide bond</keyword>
<dbReference type="Pfam" id="PF01400">
    <property type="entry name" value="Astacin"/>
    <property type="match status" value="1"/>
</dbReference>
<dbReference type="GO" id="GO:0004222">
    <property type="term" value="F:metalloendopeptidase activity"/>
    <property type="evidence" value="ECO:0007669"/>
    <property type="project" value="UniProtKB-UniRule"/>
</dbReference>
<proteinExistence type="evidence at transcript level"/>
<dbReference type="FunFam" id="3.40.390.10:FF:000040">
    <property type="entry name" value="Metalloendopeptidase"/>
    <property type="match status" value="1"/>
</dbReference>
<evidence type="ECO:0000313" key="14">
    <source>
        <dbReference type="RefSeq" id="XP_030622231.1"/>
    </source>
</evidence>
<organism evidence="12">
    <name type="scientific">Chanos chanos</name>
    <name type="common">Milkfish</name>
    <name type="synonym">Mugil chanos</name>
    <dbReference type="NCBI Taxonomy" id="29144"/>
    <lineage>
        <taxon>Eukaryota</taxon>
        <taxon>Metazoa</taxon>
        <taxon>Chordata</taxon>
        <taxon>Craniata</taxon>
        <taxon>Vertebrata</taxon>
        <taxon>Euteleostomi</taxon>
        <taxon>Actinopterygii</taxon>
        <taxon>Neopterygii</taxon>
        <taxon>Teleostei</taxon>
        <taxon>Ostariophysi</taxon>
        <taxon>Gonorynchiformes</taxon>
        <taxon>Chanidae</taxon>
        <taxon>Chanos</taxon>
    </lineage>
</organism>
<dbReference type="InterPro" id="IPR001506">
    <property type="entry name" value="Peptidase_M12A"/>
</dbReference>
<gene>
    <name evidence="12" type="primary">MfHE2</name>
    <name evidence="14" type="synonym">LOC115805705</name>
</gene>
<evidence type="ECO:0000256" key="10">
    <source>
        <dbReference type="RuleBase" id="RU361183"/>
    </source>
</evidence>
<evidence type="ECO:0000256" key="9">
    <source>
        <dbReference type="PROSITE-ProRule" id="PRU01211"/>
    </source>
</evidence>
<dbReference type="InterPro" id="IPR024079">
    <property type="entry name" value="MetalloPept_cat_dom_sf"/>
</dbReference>
<evidence type="ECO:0000256" key="5">
    <source>
        <dbReference type="ARBA" id="ARBA00022833"/>
    </source>
</evidence>
<evidence type="ECO:0000313" key="13">
    <source>
        <dbReference type="Proteomes" id="UP000504632"/>
    </source>
</evidence>
<dbReference type="CDD" id="cd04283">
    <property type="entry name" value="ZnMc_hatching_enzyme"/>
    <property type="match status" value="1"/>
</dbReference>
<keyword evidence="5 9" id="KW-0862">Zinc</keyword>
<evidence type="ECO:0000259" key="11">
    <source>
        <dbReference type="PROSITE" id="PS51864"/>
    </source>
</evidence>
<dbReference type="GO" id="GO:0006508">
    <property type="term" value="P:proteolysis"/>
    <property type="evidence" value="ECO:0007669"/>
    <property type="project" value="UniProtKB-KW"/>
</dbReference>
<dbReference type="MEROPS" id="M12.007"/>
<evidence type="ECO:0000256" key="3">
    <source>
        <dbReference type="ARBA" id="ARBA00022729"/>
    </source>
</evidence>
<feature type="binding site" evidence="9">
    <location>
        <position position="176"/>
    </location>
    <ligand>
        <name>Zn(2+)</name>
        <dbReference type="ChEBI" id="CHEBI:29105"/>
        <note>catalytic</note>
    </ligand>
</feature>
<dbReference type="InterPro" id="IPR006026">
    <property type="entry name" value="Peptidase_Metallo"/>
</dbReference>
<keyword evidence="2 9" id="KW-0479">Metal-binding</keyword>
<keyword evidence="3 10" id="KW-0732">Signal</keyword>
<keyword evidence="1 9" id="KW-0645">Protease</keyword>
<feature type="signal peptide" evidence="10">
    <location>
        <begin position="1"/>
        <end position="19"/>
    </location>
</feature>
<evidence type="ECO:0000313" key="12">
    <source>
        <dbReference type="EMBL" id="BAI68357.1"/>
    </source>
</evidence>
<dbReference type="PROSITE" id="PS51864">
    <property type="entry name" value="ASTACIN"/>
    <property type="match status" value="1"/>
</dbReference>
<feature type="binding site" evidence="9">
    <location>
        <position position="166"/>
    </location>
    <ligand>
        <name>Zn(2+)</name>
        <dbReference type="ChEBI" id="CHEBI:29105"/>
        <note>catalytic</note>
    </ligand>
</feature>
<dbReference type="RefSeq" id="XP_030622231.1">
    <property type="nucleotide sequence ID" value="XM_030766371.1"/>
</dbReference>
<keyword evidence="7" id="KW-0865">Zymogen</keyword>
<reference evidence="12" key="1">
    <citation type="journal article" date="2010" name="BMC Evol. Biol.">
        <title>Intron-loss evolution of hatching enzyme genes in Teleostei.</title>
        <authorList>
            <person name="Kawaguchi M."/>
            <person name="Hiroi J."/>
            <person name="Miya M."/>
            <person name="Nishida M."/>
            <person name="Iuchi I."/>
            <person name="Yasumasu S."/>
        </authorList>
    </citation>
    <scope>NUCLEOTIDE SEQUENCE</scope>
</reference>
<evidence type="ECO:0000256" key="2">
    <source>
        <dbReference type="ARBA" id="ARBA00022723"/>
    </source>
</evidence>
<dbReference type="Proteomes" id="UP000504632">
    <property type="component" value="Chromosome 2"/>
</dbReference>
<dbReference type="InterPro" id="IPR034039">
    <property type="entry name" value="ZnMP_hatching_enz"/>
</dbReference>
<evidence type="ECO:0000256" key="7">
    <source>
        <dbReference type="ARBA" id="ARBA00023145"/>
    </source>
</evidence>
<feature type="domain" description="Peptidase M12A" evidence="11">
    <location>
        <begin position="68"/>
        <end position="267"/>
    </location>
</feature>
<dbReference type="SUPFAM" id="SSF55486">
    <property type="entry name" value="Metalloproteases ('zincins'), catalytic domain"/>
    <property type="match status" value="1"/>
</dbReference>
<dbReference type="OrthoDB" id="291007at2759"/>
<accession>D2YYF0</accession>
<keyword evidence="6 9" id="KW-0482">Metalloprotease</keyword>
<evidence type="ECO:0000256" key="1">
    <source>
        <dbReference type="ARBA" id="ARBA00022670"/>
    </source>
</evidence>
<evidence type="ECO:0000256" key="4">
    <source>
        <dbReference type="ARBA" id="ARBA00022801"/>
    </source>
</evidence>
<dbReference type="EMBL" id="AB480010">
    <property type="protein sequence ID" value="BAI68357.1"/>
    <property type="molecule type" value="mRNA"/>
</dbReference>
<comment type="cofactor">
    <cofactor evidence="9 10">
        <name>Zn(2+)</name>
        <dbReference type="ChEBI" id="CHEBI:29105"/>
    </cofactor>
    <text evidence="9 10">Binds 1 zinc ion per subunit.</text>
</comment>
<reference evidence="14" key="2">
    <citation type="submission" date="2025-04" db="UniProtKB">
        <authorList>
            <consortium name="RefSeq"/>
        </authorList>
    </citation>
    <scope>IDENTIFICATION</scope>
</reference>
<sequence>MNLRASLSLLVLLLGLSQAIPVMENEIEDNFLPEEEETVDMTARILDSNKRYSEVLVEGDLVVPKTRTAVNCWNNHCLWKKSSNGLVEVPYTLSSDFSYYEKMKLEYALATFHRKTCVRFVPRSSQNDYVSIENRNGCFSSLGRSGGKQVVSLNKYGCLHNGIIQHELSHALGFYHEQTRSDRDQYVRINWEYISPSVAYNFYVQNTNNLDTPYDYSSVMHYGRTAFSNQYGKETITPIPDESVQIGQSQGLSDIDILRINKLYDCNM</sequence>
<comment type="caution">
    <text evidence="9">Lacks conserved residue(s) required for the propagation of feature annotation.</text>
</comment>
<dbReference type="AlphaFoldDB" id="D2YYF0"/>
<dbReference type="Gene3D" id="3.40.390.10">
    <property type="entry name" value="Collagenase (Catalytic Domain)"/>
    <property type="match status" value="1"/>
</dbReference>
<dbReference type="PRINTS" id="PR00480">
    <property type="entry name" value="ASTACIN"/>
</dbReference>
<keyword evidence="13" id="KW-1185">Reference proteome</keyword>
<name>D2YYF0_CHACN</name>
<dbReference type="EC" id="3.4.24.-" evidence="10"/>
<dbReference type="PANTHER" id="PTHR10127">
    <property type="entry name" value="DISCOIDIN, CUB, EGF, LAMININ , AND ZINC METALLOPROTEASE DOMAIN CONTAINING"/>
    <property type="match status" value="1"/>
</dbReference>